<dbReference type="KEGG" id="mmab:HQ865_03205"/>
<dbReference type="SUPFAM" id="SSF46626">
    <property type="entry name" value="Cytochrome c"/>
    <property type="match status" value="2"/>
</dbReference>
<dbReference type="EMBL" id="CP054139">
    <property type="protein sequence ID" value="QKJ33055.1"/>
    <property type="molecule type" value="Genomic_DNA"/>
</dbReference>
<dbReference type="AlphaFoldDB" id="A0A7D4TYA2"/>
<proteinExistence type="predicted"/>
<dbReference type="Proteomes" id="UP000505355">
    <property type="component" value="Chromosome"/>
</dbReference>
<evidence type="ECO:0000313" key="6">
    <source>
        <dbReference type="EMBL" id="QKJ33055.1"/>
    </source>
</evidence>
<dbReference type="GO" id="GO:0020037">
    <property type="term" value="F:heme binding"/>
    <property type="evidence" value="ECO:0007669"/>
    <property type="project" value="InterPro"/>
</dbReference>
<evidence type="ECO:0000256" key="2">
    <source>
        <dbReference type="ARBA" id="ARBA00022723"/>
    </source>
</evidence>
<sequence>MPDERTIPTGKEGEAIRYGRELLVHTAQYFGPRGSIAQISNGMNCQNCHLEAGGKLFGNNYASFIATYPKMGNRSGKLERPDDRIVQCFERSLAGHAPDTTSREVQAMLAYMKWLARDVKRGQKLYGTACGKLPFLDHAADPVKGLAIYTSKCQSCHGKDGEGVLAADKLSYTFPPLWGRHSYNDGAGMYRIGNLAAFAKNNMPLGASYKSPQLTDEEAWNVAAFINSQPRPHRDQHADWPDLKLKPIDAPFGPYADKFSETQHKYGPFGPIKDAQKLLSSKKV</sequence>
<gene>
    <name evidence="6" type="ORF">HQ865_03205</name>
</gene>
<dbReference type="GO" id="GO:0009055">
    <property type="term" value="F:electron transfer activity"/>
    <property type="evidence" value="ECO:0007669"/>
    <property type="project" value="InterPro"/>
</dbReference>
<keyword evidence="3 4" id="KW-0408">Iron</keyword>
<dbReference type="InterPro" id="IPR009056">
    <property type="entry name" value="Cyt_c-like_dom"/>
</dbReference>
<dbReference type="GO" id="GO:0046872">
    <property type="term" value="F:metal ion binding"/>
    <property type="evidence" value="ECO:0007669"/>
    <property type="project" value="UniProtKB-KW"/>
</dbReference>
<evidence type="ECO:0000313" key="7">
    <source>
        <dbReference type="Proteomes" id="UP000505355"/>
    </source>
</evidence>
<reference evidence="6 7" key="1">
    <citation type="submission" date="2020-05" db="EMBL/GenBank/DDBJ databases">
        <title>Mucilaginibacter mali sp. nov.</title>
        <authorList>
            <person name="Kim H.S."/>
            <person name="Lee K.C."/>
            <person name="Suh M.K."/>
            <person name="Kim J.-S."/>
            <person name="Han K.-I."/>
            <person name="Eom M.K."/>
            <person name="Shin Y.K."/>
            <person name="Lee J.-S."/>
        </authorList>
    </citation>
    <scope>NUCLEOTIDE SEQUENCE [LARGE SCALE GENOMIC DNA]</scope>
    <source>
        <strain evidence="6 7">G2-14</strain>
    </source>
</reference>
<dbReference type="Pfam" id="PF00034">
    <property type="entry name" value="Cytochrom_C"/>
    <property type="match status" value="1"/>
</dbReference>
<dbReference type="Gene3D" id="1.10.760.10">
    <property type="entry name" value="Cytochrome c-like domain"/>
    <property type="match status" value="2"/>
</dbReference>
<keyword evidence="2 4" id="KW-0479">Metal-binding</keyword>
<dbReference type="InterPro" id="IPR036909">
    <property type="entry name" value="Cyt_c-like_dom_sf"/>
</dbReference>
<evidence type="ECO:0000256" key="1">
    <source>
        <dbReference type="ARBA" id="ARBA00022617"/>
    </source>
</evidence>
<dbReference type="PROSITE" id="PS51007">
    <property type="entry name" value="CYTC"/>
    <property type="match status" value="1"/>
</dbReference>
<evidence type="ECO:0000256" key="4">
    <source>
        <dbReference type="PROSITE-ProRule" id="PRU00433"/>
    </source>
</evidence>
<dbReference type="PANTHER" id="PTHR35008">
    <property type="entry name" value="BLL4482 PROTEIN-RELATED"/>
    <property type="match status" value="1"/>
</dbReference>
<keyword evidence="1 4" id="KW-0349">Heme</keyword>
<dbReference type="InterPro" id="IPR051459">
    <property type="entry name" value="Cytochrome_c-type_DH"/>
</dbReference>
<evidence type="ECO:0000259" key="5">
    <source>
        <dbReference type="PROSITE" id="PS51007"/>
    </source>
</evidence>
<dbReference type="PANTHER" id="PTHR35008:SF9">
    <property type="entry name" value="CYTOCHROME C DOMAIN-CONTAINING PROTEIN"/>
    <property type="match status" value="1"/>
</dbReference>
<dbReference type="Pfam" id="PF21342">
    <property type="entry name" value="SoxA-TsdA_cyt-c"/>
    <property type="match status" value="1"/>
</dbReference>
<keyword evidence="7" id="KW-1185">Reference proteome</keyword>
<feature type="domain" description="Cytochrome c" evidence="5">
    <location>
        <begin position="140"/>
        <end position="230"/>
    </location>
</feature>
<organism evidence="6 7">
    <name type="scientific">Mucilaginibacter mali</name>
    <dbReference type="NCBI Taxonomy" id="2740462"/>
    <lineage>
        <taxon>Bacteria</taxon>
        <taxon>Pseudomonadati</taxon>
        <taxon>Bacteroidota</taxon>
        <taxon>Sphingobacteriia</taxon>
        <taxon>Sphingobacteriales</taxon>
        <taxon>Sphingobacteriaceae</taxon>
        <taxon>Mucilaginibacter</taxon>
    </lineage>
</organism>
<accession>A0A7D4TYA2</accession>
<protein>
    <submittedName>
        <fullName evidence="6">C-type cytochrome</fullName>
    </submittedName>
</protein>
<evidence type="ECO:0000256" key="3">
    <source>
        <dbReference type="ARBA" id="ARBA00023004"/>
    </source>
</evidence>
<name>A0A7D4TYA2_9SPHI</name>